<evidence type="ECO:0000313" key="3">
    <source>
        <dbReference type="Proteomes" id="UP000631034"/>
    </source>
</evidence>
<evidence type="ECO:0000313" key="2">
    <source>
        <dbReference type="EMBL" id="MBE1236981.1"/>
    </source>
</evidence>
<sequence>MAKSALEAYTTVQKTSQSPREIEARAFFKAASMLREAKENQGDRALYRNAVRLNAVLWTIMQADVTTPENTLPDELKANILSLSLFVDRQSVDALATLDPSKLDVLISIDENIALGLSGDLGDGATAGPSRNRAPAANTEEASASGSAAGVMPAGSFSISG</sequence>
<evidence type="ECO:0000256" key="1">
    <source>
        <dbReference type="SAM" id="MobiDB-lite"/>
    </source>
</evidence>
<dbReference type="GO" id="GO:0044781">
    <property type="term" value="P:bacterial-type flagellum organization"/>
    <property type="evidence" value="ECO:0007669"/>
    <property type="project" value="InterPro"/>
</dbReference>
<name>A0A8J6YIP1_9PROT</name>
<reference evidence="2" key="1">
    <citation type="submission" date="2020-10" db="EMBL/GenBank/DDBJ databases">
        <title>Genome sequence of the unusual species of purple photosynthetic bacteria, Phaeovibrio sulfidiphilus DSM 23193, type strain.</title>
        <authorList>
            <person name="Kyndt J.A."/>
            <person name="Meyer T.E."/>
        </authorList>
    </citation>
    <scope>NUCLEOTIDE SEQUENCE</scope>
    <source>
        <strain evidence="2">DSM 23193</strain>
    </source>
</reference>
<proteinExistence type="predicted"/>
<comment type="caution">
    <text evidence="2">The sequence shown here is derived from an EMBL/GenBank/DDBJ whole genome shotgun (WGS) entry which is preliminary data.</text>
</comment>
<dbReference type="RefSeq" id="WP_192533976.1">
    <property type="nucleotide sequence ID" value="NZ_JACZHT010000002.1"/>
</dbReference>
<keyword evidence="3" id="KW-1185">Reference proteome</keyword>
<dbReference type="InterPro" id="IPR010845">
    <property type="entry name" value="FlaF"/>
</dbReference>
<organism evidence="2 3">
    <name type="scientific">Phaeovibrio sulfidiphilus</name>
    <dbReference type="NCBI Taxonomy" id="1220600"/>
    <lineage>
        <taxon>Bacteria</taxon>
        <taxon>Pseudomonadati</taxon>
        <taxon>Pseudomonadota</taxon>
        <taxon>Alphaproteobacteria</taxon>
        <taxon>Rhodospirillales</taxon>
        <taxon>Rhodospirillaceae</taxon>
        <taxon>Phaeovibrio</taxon>
    </lineage>
</organism>
<protein>
    <submittedName>
        <fullName evidence="2">Flagellar biosynthesis regulator FlaF</fullName>
    </submittedName>
</protein>
<keyword evidence="2" id="KW-0282">Flagellum</keyword>
<feature type="region of interest" description="Disordered" evidence="1">
    <location>
        <begin position="126"/>
        <end position="161"/>
    </location>
</feature>
<dbReference type="Proteomes" id="UP000631034">
    <property type="component" value="Unassembled WGS sequence"/>
</dbReference>
<dbReference type="Pfam" id="PF07309">
    <property type="entry name" value="FlaF"/>
    <property type="match status" value="1"/>
</dbReference>
<gene>
    <name evidence="2" type="primary">flaF</name>
    <name evidence="2" type="ORF">IHV25_04885</name>
</gene>
<dbReference type="EMBL" id="JACZHT010000002">
    <property type="protein sequence ID" value="MBE1236981.1"/>
    <property type="molecule type" value="Genomic_DNA"/>
</dbReference>
<dbReference type="AlphaFoldDB" id="A0A8J6YIP1"/>
<keyword evidence="2" id="KW-0969">Cilium</keyword>
<feature type="compositionally biased region" description="Low complexity" evidence="1">
    <location>
        <begin position="136"/>
        <end position="161"/>
    </location>
</feature>
<dbReference type="NCBIfam" id="NF009435">
    <property type="entry name" value="PRK12794.1"/>
    <property type="match status" value="1"/>
</dbReference>
<accession>A0A8J6YIP1</accession>
<keyword evidence="2" id="KW-0966">Cell projection</keyword>